<sequence length="273" mass="30583">MDTSSKQFATGSPNSEPAGRRTQTLRDNQLDTESQMRVGKPQETVWEPWPLEVMKTLSSKPEDGPANQCLSLLRAKSPGPWIQEDHPPFSSEACLNYDCSPSSSALPPRKRKRKSTRKAEVQSPGAKVPRDKSPSCKDEKLFLAARRFPETTANLQTCFPQDGPEHSSLHTDPEAAPWACRKNFKTPVYSGSTPARALPQNANQGCLAKQHSRWETHCQPALEEGRLWSQPQEDSPWRRINTAKQTDSQTENQTHLKMQGSLEVRLKALCARI</sequence>
<dbReference type="AlphaFoldDB" id="G3INF8"/>
<name>G3INF8_CRIGR</name>
<evidence type="ECO:0000313" key="2">
    <source>
        <dbReference type="EMBL" id="EGV96525.1"/>
    </source>
</evidence>
<feature type="compositionally biased region" description="Polar residues" evidence="1">
    <location>
        <begin position="1"/>
        <end position="35"/>
    </location>
</feature>
<organism evidence="2 3">
    <name type="scientific">Cricetulus griseus</name>
    <name type="common">Chinese hamster</name>
    <name type="synonym">Cricetulus barabensis griseus</name>
    <dbReference type="NCBI Taxonomy" id="10029"/>
    <lineage>
        <taxon>Eukaryota</taxon>
        <taxon>Metazoa</taxon>
        <taxon>Chordata</taxon>
        <taxon>Craniata</taxon>
        <taxon>Vertebrata</taxon>
        <taxon>Euteleostomi</taxon>
        <taxon>Mammalia</taxon>
        <taxon>Eutheria</taxon>
        <taxon>Euarchontoglires</taxon>
        <taxon>Glires</taxon>
        <taxon>Rodentia</taxon>
        <taxon>Myomorpha</taxon>
        <taxon>Muroidea</taxon>
        <taxon>Cricetidae</taxon>
        <taxon>Cricetinae</taxon>
        <taxon>Cricetulus</taxon>
    </lineage>
</organism>
<dbReference type="Proteomes" id="UP000001075">
    <property type="component" value="Unassembled WGS sequence"/>
</dbReference>
<feature type="region of interest" description="Disordered" evidence="1">
    <location>
        <begin position="1"/>
        <end position="44"/>
    </location>
</feature>
<proteinExistence type="predicted"/>
<dbReference type="EMBL" id="JH005962">
    <property type="protein sequence ID" value="EGV96525.1"/>
    <property type="molecule type" value="Genomic_DNA"/>
</dbReference>
<feature type="region of interest" description="Disordered" evidence="1">
    <location>
        <begin position="100"/>
        <end position="136"/>
    </location>
</feature>
<protein>
    <submittedName>
        <fullName evidence="2">Uncharacterized protein</fullName>
    </submittedName>
</protein>
<evidence type="ECO:0000313" key="3">
    <source>
        <dbReference type="Proteomes" id="UP000001075"/>
    </source>
</evidence>
<evidence type="ECO:0000256" key="1">
    <source>
        <dbReference type="SAM" id="MobiDB-lite"/>
    </source>
</evidence>
<gene>
    <name evidence="2" type="ORF">I79_025479</name>
</gene>
<dbReference type="InParanoid" id="G3INF8"/>
<dbReference type="GlyGen" id="G3INF8">
    <property type="glycosylation" value="1 site"/>
</dbReference>
<dbReference type="STRING" id="10029.G3INF8"/>
<accession>G3INF8</accession>
<reference evidence="3" key="1">
    <citation type="journal article" date="2011" name="Nat. Biotechnol.">
        <title>The genomic sequence of the Chinese hamster ovary (CHO)-K1 cell line.</title>
        <authorList>
            <person name="Xu X."/>
            <person name="Nagarajan H."/>
            <person name="Lewis N.E."/>
            <person name="Pan S."/>
            <person name="Cai Z."/>
            <person name="Liu X."/>
            <person name="Chen W."/>
            <person name="Xie M."/>
            <person name="Wang W."/>
            <person name="Hammond S."/>
            <person name="Andersen M.R."/>
            <person name="Neff N."/>
            <person name="Passarelli B."/>
            <person name="Koh W."/>
            <person name="Fan H.C."/>
            <person name="Wang J."/>
            <person name="Gui Y."/>
            <person name="Lee K.H."/>
            <person name="Betenbaugh M.J."/>
            <person name="Quake S.R."/>
            <person name="Famili I."/>
            <person name="Palsson B.O."/>
            <person name="Wang J."/>
        </authorList>
    </citation>
    <scope>NUCLEOTIDE SEQUENCE [LARGE SCALE GENOMIC DNA]</scope>
    <source>
        <strain evidence="3">CHO K1 cell line</strain>
    </source>
</reference>